<evidence type="ECO:0000256" key="4">
    <source>
        <dbReference type="ARBA" id="ARBA00022824"/>
    </source>
</evidence>
<evidence type="ECO:0000256" key="9">
    <source>
        <dbReference type="SAM" id="Phobius"/>
    </source>
</evidence>
<feature type="transmembrane region" description="Helical" evidence="9">
    <location>
        <begin position="606"/>
        <end position="624"/>
    </location>
</feature>
<dbReference type="PANTHER" id="PTHR14969:SF28">
    <property type="entry name" value="DIHYDROSPHINGOSINE 1-PHOSPHATE PHOSPHATASE LCB3-RELATED"/>
    <property type="match status" value="1"/>
</dbReference>
<evidence type="ECO:0000313" key="12">
    <source>
        <dbReference type="Proteomes" id="UP001218188"/>
    </source>
</evidence>
<proteinExistence type="inferred from homology"/>
<keyword evidence="12" id="KW-1185">Reference proteome</keyword>
<comment type="subcellular location">
    <subcellularLocation>
        <location evidence="1">Endoplasmic reticulum membrane</location>
        <topology evidence="1">Multi-pass membrane protein</topology>
    </subcellularLocation>
</comment>
<dbReference type="PANTHER" id="PTHR14969">
    <property type="entry name" value="SPHINGOSINE-1-PHOSPHATE PHOSPHOHYDROLASE"/>
    <property type="match status" value="1"/>
</dbReference>
<feature type="domain" description="Phosphatidic acid phosphatase type 2/haloperoxidase" evidence="10">
    <location>
        <begin position="143"/>
        <end position="270"/>
    </location>
</feature>
<feature type="transmembrane region" description="Helical" evidence="9">
    <location>
        <begin position="142"/>
        <end position="162"/>
    </location>
</feature>
<feature type="region of interest" description="Disordered" evidence="8">
    <location>
        <begin position="544"/>
        <end position="588"/>
    </location>
</feature>
<evidence type="ECO:0000256" key="2">
    <source>
        <dbReference type="ARBA" id="ARBA00022692"/>
    </source>
</evidence>
<dbReference type="Gene3D" id="1.20.144.10">
    <property type="entry name" value="Phosphatidic acid phosphatase type 2/haloperoxidase"/>
    <property type="match status" value="1"/>
</dbReference>
<keyword evidence="6 9" id="KW-0472">Membrane</keyword>
<feature type="compositionally biased region" description="Low complexity" evidence="8">
    <location>
        <begin position="25"/>
        <end position="46"/>
    </location>
</feature>
<feature type="compositionally biased region" description="Basic and acidic residues" evidence="8">
    <location>
        <begin position="563"/>
        <end position="577"/>
    </location>
</feature>
<feature type="region of interest" description="Disordered" evidence="8">
    <location>
        <begin position="1"/>
        <end position="46"/>
    </location>
</feature>
<evidence type="ECO:0000256" key="7">
    <source>
        <dbReference type="ARBA" id="ARBA00038324"/>
    </source>
</evidence>
<evidence type="ECO:0000256" key="1">
    <source>
        <dbReference type="ARBA" id="ARBA00004477"/>
    </source>
</evidence>
<gene>
    <name evidence="11" type="ORF">C8F04DRAFT_1038421</name>
</gene>
<evidence type="ECO:0000256" key="3">
    <source>
        <dbReference type="ARBA" id="ARBA00022801"/>
    </source>
</evidence>
<dbReference type="CDD" id="cd03388">
    <property type="entry name" value="PAP2_SPPase1"/>
    <property type="match status" value="1"/>
</dbReference>
<evidence type="ECO:0000256" key="8">
    <source>
        <dbReference type="SAM" id="MobiDB-lite"/>
    </source>
</evidence>
<comment type="similarity">
    <text evidence="7">Belongs to the type 2 lipid phosphate phosphatase family.</text>
</comment>
<organism evidence="11 12">
    <name type="scientific">Mycena alexandri</name>
    <dbReference type="NCBI Taxonomy" id="1745969"/>
    <lineage>
        <taxon>Eukaryota</taxon>
        <taxon>Fungi</taxon>
        <taxon>Dikarya</taxon>
        <taxon>Basidiomycota</taxon>
        <taxon>Agaricomycotina</taxon>
        <taxon>Agaricomycetes</taxon>
        <taxon>Agaricomycetidae</taxon>
        <taxon>Agaricales</taxon>
        <taxon>Marasmiineae</taxon>
        <taxon>Mycenaceae</taxon>
        <taxon>Mycena</taxon>
    </lineage>
</organism>
<evidence type="ECO:0000256" key="5">
    <source>
        <dbReference type="ARBA" id="ARBA00022989"/>
    </source>
</evidence>
<evidence type="ECO:0000313" key="11">
    <source>
        <dbReference type="EMBL" id="KAJ7034573.1"/>
    </source>
</evidence>
<comment type="caution">
    <text evidence="11">The sequence shown here is derived from an EMBL/GenBank/DDBJ whole genome shotgun (WGS) entry which is preliminary data.</text>
</comment>
<dbReference type="InterPro" id="IPR036938">
    <property type="entry name" value="PAP2/HPO_sf"/>
</dbReference>
<feature type="transmembrane region" description="Helical" evidence="9">
    <location>
        <begin position="183"/>
        <end position="201"/>
    </location>
</feature>
<dbReference type="GO" id="GO:0005789">
    <property type="term" value="C:endoplasmic reticulum membrane"/>
    <property type="evidence" value="ECO:0007669"/>
    <property type="project" value="UniProtKB-SubCell"/>
</dbReference>
<keyword evidence="2 9" id="KW-0812">Transmembrane</keyword>
<dbReference type="Pfam" id="PF01569">
    <property type="entry name" value="PAP2"/>
    <property type="match status" value="1"/>
</dbReference>
<protein>
    <submittedName>
        <fullName evidence="11">Sphingosine-1-phosphate phosphatase</fullName>
    </submittedName>
</protein>
<feature type="transmembrane region" description="Helical" evidence="9">
    <location>
        <begin position="111"/>
        <end position="136"/>
    </location>
</feature>
<evidence type="ECO:0000256" key="6">
    <source>
        <dbReference type="ARBA" id="ARBA00023136"/>
    </source>
</evidence>
<sequence length="639" mass="69329">MAQTQRPPDPTPRQPPADFSPFGVSSSASSRTNSPAPTPPSASAYSHGYLQEKKPIQAQDDPGCRPMDVYDVTLPPWRAAVRRALVKQIRVESVIVAKMQDAIRSPWLDKYFVYTSALGTHTFFLTFLPMLFFFGFDDIGHGLINVLCLGIYFTSVLKDLFCSPRPFAPPVTRMTIGNHHLEYGMPSTHCANAISLALFLFGHIHELAFPADALAEPALSLPVYAALTAGLVIYTVSIVFGRLYTAMHSFSDCTVGFTTGAVVWIAYTSFRGIPLSLSIPVPTLEFVTAFFTASTATASWTTLTLSATLLRGWGWGALLDAWVLESASFAPLSALSSSTPYMDLWTAWRVPLTLIPLGLLAVNQHPQPVDDCPCFEDAIAFGSVVLGMYVGQWGAVKWGLWGLDAQGAVMPGSGWVLRNVTAAVGEDAAGVVAQWVQVNRTWADVGVWWGFALAKMVFGILTIFAWRLLAKALLHRALPPTFRFLATHVPYPLPHRRFYTPATDYTRVPTVGALALHPVPSVIDLPSMSGGGVEVGGIGSGSNAYHNSNGGKKARGGGGGLRRRAEAVEAARPHREYDYEDDDGDGERAATGREVKRYDADVLTKLIVYAGIGVLACEIMPVLFERFGWGVRSWGVAKL</sequence>
<feature type="transmembrane region" description="Helical" evidence="9">
    <location>
        <begin position="447"/>
        <end position="469"/>
    </location>
</feature>
<dbReference type="InterPro" id="IPR000326">
    <property type="entry name" value="PAP2/HPO"/>
</dbReference>
<name>A0AAD6SVG5_9AGAR</name>
<dbReference type="Proteomes" id="UP001218188">
    <property type="component" value="Unassembled WGS sequence"/>
</dbReference>
<feature type="transmembrane region" description="Helical" evidence="9">
    <location>
        <begin position="253"/>
        <end position="270"/>
    </location>
</feature>
<keyword evidence="5 9" id="KW-1133">Transmembrane helix</keyword>
<evidence type="ECO:0000259" key="10">
    <source>
        <dbReference type="Pfam" id="PF01569"/>
    </source>
</evidence>
<dbReference type="EMBL" id="JARJCM010000056">
    <property type="protein sequence ID" value="KAJ7034573.1"/>
    <property type="molecule type" value="Genomic_DNA"/>
</dbReference>
<accession>A0AAD6SVG5</accession>
<dbReference type="SUPFAM" id="SSF48317">
    <property type="entry name" value="Acid phosphatase/Vanadium-dependent haloperoxidase"/>
    <property type="match status" value="1"/>
</dbReference>
<reference evidence="11" key="1">
    <citation type="submission" date="2023-03" db="EMBL/GenBank/DDBJ databases">
        <title>Massive genome expansion in bonnet fungi (Mycena s.s.) driven by repeated elements and novel gene families across ecological guilds.</title>
        <authorList>
            <consortium name="Lawrence Berkeley National Laboratory"/>
            <person name="Harder C.B."/>
            <person name="Miyauchi S."/>
            <person name="Viragh M."/>
            <person name="Kuo A."/>
            <person name="Thoen E."/>
            <person name="Andreopoulos B."/>
            <person name="Lu D."/>
            <person name="Skrede I."/>
            <person name="Drula E."/>
            <person name="Henrissat B."/>
            <person name="Morin E."/>
            <person name="Kohler A."/>
            <person name="Barry K."/>
            <person name="LaButti K."/>
            <person name="Morin E."/>
            <person name="Salamov A."/>
            <person name="Lipzen A."/>
            <person name="Mereny Z."/>
            <person name="Hegedus B."/>
            <person name="Baldrian P."/>
            <person name="Stursova M."/>
            <person name="Weitz H."/>
            <person name="Taylor A."/>
            <person name="Grigoriev I.V."/>
            <person name="Nagy L.G."/>
            <person name="Martin F."/>
            <person name="Kauserud H."/>
        </authorList>
    </citation>
    <scope>NUCLEOTIDE SEQUENCE</scope>
    <source>
        <strain evidence="11">CBHHK200</strain>
    </source>
</reference>
<keyword evidence="4" id="KW-0256">Endoplasmic reticulum</keyword>
<dbReference type="AlphaFoldDB" id="A0AAD6SVG5"/>
<feature type="transmembrane region" description="Helical" evidence="9">
    <location>
        <begin position="221"/>
        <end position="241"/>
    </location>
</feature>
<dbReference type="GO" id="GO:0042392">
    <property type="term" value="F:sphingosine-1-phosphate phosphatase activity"/>
    <property type="evidence" value="ECO:0007669"/>
    <property type="project" value="TreeGrafter"/>
</dbReference>
<keyword evidence="3" id="KW-0378">Hydrolase</keyword>